<accession>A0A0J8GI95</accession>
<dbReference type="PATRIC" id="fig|1430899.3.peg.630"/>
<dbReference type="InterPro" id="IPR003791">
    <property type="entry name" value="UPF0178"/>
</dbReference>
<evidence type="ECO:0000256" key="1">
    <source>
        <dbReference type="ARBA" id="ARBA00008522"/>
    </source>
</evidence>
<organism evidence="4 5">
    <name type="scientific">Listeria fleischmannii 1991</name>
    <dbReference type="NCBI Taxonomy" id="1430899"/>
    <lineage>
        <taxon>Bacteria</taxon>
        <taxon>Bacillati</taxon>
        <taxon>Bacillota</taxon>
        <taxon>Bacilli</taxon>
        <taxon>Bacillales</taxon>
        <taxon>Listeriaceae</taxon>
        <taxon>Listeria</taxon>
    </lineage>
</organism>
<dbReference type="EMBL" id="AZHO01000007">
    <property type="protein sequence ID" value="KMT60478.1"/>
    <property type="molecule type" value="Genomic_DNA"/>
</dbReference>
<evidence type="ECO:0000313" key="5">
    <source>
        <dbReference type="Proteomes" id="UP000052258"/>
    </source>
</evidence>
<keyword evidence="5" id="KW-1185">Reference proteome</keyword>
<evidence type="ECO:0000313" key="4">
    <source>
        <dbReference type="EMBL" id="KMT60478.1"/>
    </source>
</evidence>
<dbReference type="AlphaFoldDB" id="A0A0J8GI95"/>
<dbReference type="RefSeq" id="WP_007475766.1">
    <property type="nucleotide sequence ID" value="NZ_KQ130610.1"/>
</dbReference>
<name>A0A0J8GI95_9LIST</name>
<dbReference type="OrthoDB" id="9798918at2"/>
<dbReference type="PANTHER" id="PTHR35146:SF1">
    <property type="entry name" value="UPF0178 PROTEIN YAII"/>
    <property type="match status" value="1"/>
</dbReference>
<dbReference type="Pfam" id="PF02639">
    <property type="entry name" value="DUF188"/>
    <property type="match status" value="1"/>
</dbReference>
<protein>
    <recommendedName>
        <fullName evidence="2">UPF0178 protein X560_0606</fullName>
    </recommendedName>
</protein>
<sequence length="156" mass="18160">MPKIIVDADACPVKAEINQLAKEFQLEVLYVASYNHFRSAVTDETWIYVDTEKESADIRIVNLAQKGDLVVTQDIGLSSMLLAKCDVFSNRGELYLEERMTMMLEQRNDRRKERKLGKYSKGPKAMTDQDRNRFYQNVHDFLENKVEMTIKNEKDS</sequence>
<proteinExistence type="inferred from homology"/>
<comment type="caution">
    <text evidence="4">The sequence shown here is derived from an EMBL/GenBank/DDBJ whole genome shotgun (WGS) entry which is preliminary data.</text>
</comment>
<dbReference type="Proteomes" id="UP000052258">
    <property type="component" value="Unassembled WGS sequence"/>
</dbReference>
<reference evidence="4 5" key="1">
    <citation type="journal article" date="2015" name="Genome Biol. Evol.">
        <title>Comparative Genomics of Listeria Sensu Lato: Genus-Wide Differences in Evolutionary Dynamics and the Progressive Gain of Complex, Potentially Pathogenicity-Related Traits through Lateral Gene Transfer.</title>
        <authorList>
            <person name="Chiara M."/>
            <person name="Caruso M."/>
            <person name="D'Erchia A.M."/>
            <person name="Manzari C."/>
            <person name="Fraccalvieri R."/>
            <person name="Goffredo E."/>
            <person name="Latorre L."/>
            <person name="Miccolupo A."/>
            <person name="Padalino I."/>
            <person name="Santagada G."/>
            <person name="Chiocco D."/>
            <person name="Pesole G."/>
            <person name="Horner D.S."/>
            <person name="Parisi A."/>
        </authorList>
    </citation>
    <scope>NUCLEOTIDE SEQUENCE [LARGE SCALE GENOMIC DNA]</scope>
    <source>
        <strain evidence="4 5">1991</strain>
    </source>
</reference>
<evidence type="ECO:0000256" key="2">
    <source>
        <dbReference type="HAMAP-Rule" id="MF_00489"/>
    </source>
</evidence>
<evidence type="ECO:0000256" key="3">
    <source>
        <dbReference type="SAM" id="MobiDB-lite"/>
    </source>
</evidence>
<comment type="similarity">
    <text evidence="1 2">Belongs to the UPF0178 family.</text>
</comment>
<dbReference type="PANTHER" id="PTHR35146">
    <property type="entry name" value="UPF0178 PROTEIN YAII"/>
    <property type="match status" value="1"/>
</dbReference>
<dbReference type="HAMAP" id="MF_00489">
    <property type="entry name" value="UPF0178"/>
    <property type="match status" value="1"/>
</dbReference>
<gene>
    <name evidence="4" type="ORF">X560_0606</name>
</gene>
<feature type="region of interest" description="Disordered" evidence="3">
    <location>
        <begin position="107"/>
        <end position="129"/>
    </location>
</feature>